<organism evidence="1 2">
    <name type="scientific">Thermobifida fusca TM51</name>
    <dbReference type="NCBI Taxonomy" id="1169414"/>
    <lineage>
        <taxon>Bacteria</taxon>
        <taxon>Bacillati</taxon>
        <taxon>Actinomycetota</taxon>
        <taxon>Actinomycetes</taxon>
        <taxon>Streptosporangiales</taxon>
        <taxon>Nocardiopsidaceae</taxon>
        <taxon>Thermobifida</taxon>
    </lineage>
</organism>
<dbReference type="EMBL" id="AOSG01000018">
    <property type="protein sequence ID" value="EOR72237.1"/>
    <property type="molecule type" value="Genomic_DNA"/>
</dbReference>
<accession>A0A9P2TC08</accession>
<proteinExistence type="predicted"/>
<evidence type="ECO:0000313" key="2">
    <source>
        <dbReference type="Proteomes" id="UP000014184"/>
    </source>
</evidence>
<dbReference type="Proteomes" id="UP000014184">
    <property type="component" value="Unassembled WGS sequence"/>
</dbReference>
<sequence length="80" mass="8618">MSTMCERGAPADHDDDYVVAPEGLSDAQVMGEACVVCHARWPRPRRQLGVLPDGTRLYGCSECAQLAMGGPADFDLLVTH</sequence>
<evidence type="ECO:0000313" key="1">
    <source>
        <dbReference type="EMBL" id="EOR72237.1"/>
    </source>
</evidence>
<dbReference type="AlphaFoldDB" id="A0A9P2TC08"/>
<gene>
    <name evidence="1" type="ORF">TM51_03797</name>
</gene>
<protein>
    <submittedName>
        <fullName evidence="1">Uncharacterized protein</fullName>
    </submittedName>
</protein>
<comment type="caution">
    <text evidence="1">The sequence shown here is derived from an EMBL/GenBank/DDBJ whole genome shotgun (WGS) entry which is preliminary data.</text>
</comment>
<dbReference type="RefSeq" id="WP_016188290.1">
    <property type="nucleotide sequence ID" value="NZ_AOSG01000018.1"/>
</dbReference>
<name>A0A9P2TC08_THEFU</name>
<reference evidence="1 2" key="1">
    <citation type="journal article" date="2013" name="Genome Announc.">
        <title>Draft Genome Sequence of the Lignocellulose Decomposer Thermobifida fusca Strain TM51.</title>
        <authorList>
            <person name="Toth A."/>
            <person name="Barna T."/>
            <person name="Nagy I."/>
            <person name="Horvath B."/>
            <person name="Nagy I."/>
            <person name="Tancsics A."/>
            <person name="Kriszt B."/>
            <person name="Baka E."/>
            <person name="Fekete C."/>
            <person name="Kukolya J."/>
        </authorList>
    </citation>
    <scope>NUCLEOTIDE SEQUENCE [LARGE SCALE GENOMIC DNA]</scope>
    <source>
        <strain evidence="1 2">TM51</strain>
    </source>
</reference>
<keyword evidence="2" id="KW-1185">Reference proteome</keyword>